<evidence type="ECO:0000313" key="3">
    <source>
        <dbReference type="Proteomes" id="UP001461163"/>
    </source>
</evidence>
<gene>
    <name evidence="2" type="ORF">WNY77_12900</name>
</gene>
<dbReference type="Proteomes" id="UP001461163">
    <property type="component" value="Unassembled WGS sequence"/>
</dbReference>
<comment type="caution">
    <text evidence="2">The sequence shown here is derived from an EMBL/GenBank/DDBJ whole genome shotgun (WGS) entry which is preliminary data.</text>
</comment>
<evidence type="ECO:0000313" key="2">
    <source>
        <dbReference type="EMBL" id="MEM5498300.1"/>
    </source>
</evidence>
<accession>A0ABU9SWP7</accession>
<name>A0ABU9SWP7_9ALTE</name>
<organism evidence="2 3">
    <name type="scientific">Paraglaciecola mesophila</name>
    <dbReference type="NCBI Taxonomy" id="197222"/>
    <lineage>
        <taxon>Bacteria</taxon>
        <taxon>Pseudomonadati</taxon>
        <taxon>Pseudomonadota</taxon>
        <taxon>Gammaproteobacteria</taxon>
        <taxon>Alteromonadales</taxon>
        <taxon>Alteromonadaceae</taxon>
        <taxon>Paraglaciecola</taxon>
    </lineage>
</organism>
<keyword evidence="3" id="KW-1185">Reference proteome</keyword>
<sequence>MNKLLVLLFPLLFSLLSVEGRAASSGNVNIERSALLSDVLDSQSLQLSQEADDREEHFHIGFKHPTLRIKAKQARYSVGAQASNGQTVGSASIRAPPSIL</sequence>
<dbReference type="EMBL" id="JBBMQS010000007">
    <property type="protein sequence ID" value="MEM5498300.1"/>
    <property type="molecule type" value="Genomic_DNA"/>
</dbReference>
<protein>
    <submittedName>
        <fullName evidence="2">Uncharacterized protein</fullName>
    </submittedName>
</protein>
<reference evidence="2 3" key="1">
    <citation type="submission" date="2024-03" db="EMBL/GenBank/DDBJ databases">
        <title>Community enrichment and isolation of bacterial strains for fucoidan degradation.</title>
        <authorList>
            <person name="Sichert A."/>
        </authorList>
    </citation>
    <scope>NUCLEOTIDE SEQUENCE [LARGE SCALE GENOMIC DNA]</scope>
    <source>
        <strain evidence="2 3">AS12</strain>
    </source>
</reference>
<proteinExistence type="predicted"/>
<evidence type="ECO:0000256" key="1">
    <source>
        <dbReference type="SAM" id="SignalP"/>
    </source>
</evidence>
<dbReference type="RefSeq" id="WP_342881945.1">
    <property type="nucleotide sequence ID" value="NZ_JBBMQS010000007.1"/>
</dbReference>
<feature type="chain" id="PRO_5046317322" evidence="1">
    <location>
        <begin position="23"/>
        <end position="100"/>
    </location>
</feature>
<keyword evidence="1" id="KW-0732">Signal</keyword>
<feature type="signal peptide" evidence="1">
    <location>
        <begin position="1"/>
        <end position="22"/>
    </location>
</feature>